<name>A0A838Y7V8_9NEIS</name>
<evidence type="ECO:0000256" key="2">
    <source>
        <dbReference type="SAM" id="SignalP"/>
    </source>
</evidence>
<dbReference type="Proteomes" id="UP000545606">
    <property type="component" value="Unassembled WGS sequence"/>
</dbReference>
<feature type="coiled-coil region" evidence="1">
    <location>
        <begin position="19"/>
        <end position="82"/>
    </location>
</feature>
<evidence type="ECO:0000313" key="4">
    <source>
        <dbReference type="Proteomes" id="UP000545606"/>
    </source>
</evidence>
<keyword evidence="1" id="KW-0175">Coiled coil</keyword>
<dbReference type="Pfam" id="PF11336">
    <property type="entry name" value="DUF3138"/>
    <property type="match status" value="2"/>
</dbReference>
<reference evidence="3 4" key="1">
    <citation type="submission" date="2020-07" db="EMBL/GenBank/DDBJ databases">
        <title>Draft genome sequence of violacein-producing bacteria and related species.</title>
        <authorList>
            <person name="Wilson H.S."/>
            <person name="De Leon M.E."/>
        </authorList>
    </citation>
    <scope>NUCLEOTIDE SEQUENCE [LARGE SCALE GENOMIC DNA]</scope>
    <source>
        <strain evidence="3 4">HSC-21Su07</strain>
    </source>
</reference>
<gene>
    <name evidence="3" type="ORF">H2Z84_13800</name>
</gene>
<dbReference type="AlphaFoldDB" id="A0A838Y7V8"/>
<dbReference type="InterPro" id="IPR021485">
    <property type="entry name" value="DUF3138"/>
</dbReference>
<accession>A0A838Y7V8</accession>
<evidence type="ECO:0000256" key="1">
    <source>
        <dbReference type="SAM" id="Coils"/>
    </source>
</evidence>
<sequence>MKKLLISALIAGLPGVAMADAKGDEIAKLKAQLEALQAQMQQLQKAVNAATAAKAPEADDANTELKQRVAGMEMKVDKLTTDASEGPIAGLSVTGYLDPTYLYNRSGKSAGFQFVNHNSGYAYTNSTFGDVYLDIKKTFGVGPMAPSAEISILPNRGSGNTLLDGGGTNNIINTAMINFPVSDTTQLVAGLMNSFGGYEVQQSNQMNTITHGLLYDFSDPGSYVGAGFNWAHGAWATKFMIANEQFRTSANSVDTNNGKSANNTPSVTGRFDYTWSSALDIGGSANVGRQSLVAHTDASGNTDKTYGYQGTSSNPYSNYYFAELDATYTMTDGVLNAELDYGRQKQAAWNGGDAVWYGFSLLAHQKWNSDWFGRMGATLRYDYLNDSKNGGGGGGIALSSGTNSVTGGNYAGVDGTNGFGISQACYNDSVANGGTGTDCAGATRQALTAALLFYPTDQLTLKMEYRHDWANRDVFLRNDGNYRKSNDIFAAQAVYSF</sequence>
<proteinExistence type="predicted"/>
<dbReference type="EMBL" id="JACERN010000033">
    <property type="protein sequence ID" value="MBA4709452.1"/>
    <property type="molecule type" value="Genomic_DNA"/>
</dbReference>
<evidence type="ECO:0000313" key="3">
    <source>
        <dbReference type="EMBL" id="MBA4709452.1"/>
    </source>
</evidence>
<keyword evidence="4" id="KW-1185">Reference proteome</keyword>
<protein>
    <submittedName>
        <fullName evidence="3">DUF3138 family protein</fullName>
    </submittedName>
</protein>
<dbReference type="RefSeq" id="WP_181836479.1">
    <property type="nucleotide sequence ID" value="NZ_JACERN010000033.1"/>
</dbReference>
<organism evidence="3 4">
    <name type="scientific">Aquitalea aquatica</name>
    <dbReference type="NCBI Taxonomy" id="3044273"/>
    <lineage>
        <taxon>Bacteria</taxon>
        <taxon>Pseudomonadati</taxon>
        <taxon>Pseudomonadota</taxon>
        <taxon>Betaproteobacteria</taxon>
        <taxon>Neisseriales</taxon>
        <taxon>Chromobacteriaceae</taxon>
        <taxon>Aquitalea</taxon>
    </lineage>
</organism>
<feature type="chain" id="PRO_5032823638" evidence="2">
    <location>
        <begin position="20"/>
        <end position="497"/>
    </location>
</feature>
<keyword evidence="2" id="KW-0732">Signal</keyword>
<feature type="signal peptide" evidence="2">
    <location>
        <begin position="1"/>
        <end position="19"/>
    </location>
</feature>
<comment type="caution">
    <text evidence="3">The sequence shown here is derived from an EMBL/GenBank/DDBJ whole genome shotgun (WGS) entry which is preliminary data.</text>
</comment>